<dbReference type="AlphaFoldDB" id="A0A8H4V661"/>
<dbReference type="EMBL" id="JAAVMX010000005">
    <property type="protein sequence ID" value="KAF4509105.1"/>
    <property type="molecule type" value="Genomic_DNA"/>
</dbReference>
<dbReference type="PANTHER" id="PTHR34618:SF1">
    <property type="entry name" value="SECRETED PROTEIN"/>
    <property type="match status" value="1"/>
</dbReference>
<evidence type="ECO:0000256" key="2">
    <source>
        <dbReference type="SAM" id="SignalP"/>
    </source>
</evidence>
<feature type="compositionally biased region" description="Low complexity" evidence="1">
    <location>
        <begin position="406"/>
        <end position="415"/>
    </location>
</feature>
<sequence length="485" mass="50025">MRYAFVSSALIASASAHGVITSIEGANGVSMPGLSVTDGTPRDCSSNGCGSQADTAIIRDRDMSSGKASALGRTQGNGAVDAAAAISNFMGTSKVAATNAGQTGVGEEDDLSGLGGRQQRRDARKMYVRGLLDGIRGNAKGGAAGGVGGLLGGLGGGGGGTKGNLPAERSVADTMGMGTKNGLPTADDQGMVTMVFRQINQDGAGPLDASVDGTSGGTDPNAFQKAKIMQNVPGLGIGGLSLATNTDFPVKVQVPQGMTCDANVGGAQNVCVVRVRNSAAAGPFGGSGAFTQTPAARKRAVAYRLRKRFQITGEEDAKAVEDAVKAEDAEEGDLEKRFRLGQPADDAAVAAANKAEEEEDEKRSLDKRFRLGQPADDAAVDAANKAEEEEDEKRSLDKRFRLGQPADAASIAAANKAEEEEDEKRSLDKRFRLSQPADAASIAAANKAEEEEDEKRSLDKRFRLGQPADAASIAAANKAEEEEDD</sequence>
<name>A0A8H4V661_9HYPO</name>
<proteinExistence type="predicted"/>
<organism evidence="3 4">
    <name type="scientific">Ophiocordyceps sinensis</name>
    <dbReference type="NCBI Taxonomy" id="72228"/>
    <lineage>
        <taxon>Eukaryota</taxon>
        <taxon>Fungi</taxon>
        <taxon>Dikarya</taxon>
        <taxon>Ascomycota</taxon>
        <taxon>Pezizomycotina</taxon>
        <taxon>Sordariomycetes</taxon>
        <taxon>Hypocreomycetidae</taxon>
        <taxon>Hypocreales</taxon>
        <taxon>Ophiocordycipitaceae</taxon>
        <taxon>Ophiocordyceps</taxon>
    </lineage>
</organism>
<dbReference type="PANTHER" id="PTHR34618">
    <property type="entry name" value="SURFACE PROTEIN MAS1, PUTATIVE-RELATED"/>
    <property type="match status" value="1"/>
</dbReference>
<keyword evidence="4" id="KW-1185">Reference proteome</keyword>
<comment type="caution">
    <text evidence="3">The sequence shown here is derived from an EMBL/GenBank/DDBJ whole genome shotgun (WGS) entry which is preliminary data.</text>
</comment>
<dbReference type="Proteomes" id="UP000557566">
    <property type="component" value="Unassembled WGS sequence"/>
</dbReference>
<protein>
    <recommendedName>
        <fullName evidence="5">Cell surface protein (Mas1)</fullName>
    </recommendedName>
</protein>
<evidence type="ECO:0008006" key="5">
    <source>
        <dbReference type="Google" id="ProtNLM"/>
    </source>
</evidence>
<dbReference type="Pfam" id="PF11327">
    <property type="entry name" value="Egh16-like"/>
    <property type="match status" value="1"/>
</dbReference>
<feature type="region of interest" description="Disordered" evidence="1">
    <location>
        <begin position="372"/>
        <end position="485"/>
    </location>
</feature>
<dbReference type="InterPro" id="IPR021476">
    <property type="entry name" value="Egh16-like"/>
</dbReference>
<gene>
    <name evidence="3" type="ORF">G6O67_005408</name>
</gene>
<keyword evidence="2" id="KW-0732">Signal</keyword>
<feature type="chain" id="PRO_5034393367" description="Cell surface protein (Mas1)" evidence="2">
    <location>
        <begin position="17"/>
        <end position="485"/>
    </location>
</feature>
<evidence type="ECO:0000313" key="4">
    <source>
        <dbReference type="Proteomes" id="UP000557566"/>
    </source>
</evidence>
<reference evidence="3 4" key="1">
    <citation type="journal article" date="2020" name="Genome Biol. Evol.">
        <title>A new high-quality draft genome assembly of the Chinese cordyceps Ophiocordyceps sinensis.</title>
        <authorList>
            <person name="Shu R."/>
            <person name="Zhang J."/>
            <person name="Meng Q."/>
            <person name="Zhang H."/>
            <person name="Zhou G."/>
            <person name="Li M."/>
            <person name="Wu P."/>
            <person name="Zhao Y."/>
            <person name="Chen C."/>
            <person name="Qin Q."/>
        </authorList>
    </citation>
    <scope>NUCLEOTIDE SEQUENCE [LARGE SCALE GENOMIC DNA]</scope>
    <source>
        <strain evidence="3 4">IOZ07</strain>
    </source>
</reference>
<accession>A0A8H4V661</accession>
<feature type="compositionally biased region" description="Low complexity" evidence="1">
    <location>
        <begin position="468"/>
        <end position="477"/>
    </location>
</feature>
<evidence type="ECO:0000313" key="3">
    <source>
        <dbReference type="EMBL" id="KAF4509105.1"/>
    </source>
</evidence>
<feature type="region of interest" description="Disordered" evidence="1">
    <location>
        <begin position="100"/>
        <end position="120"/>
    </location>
</feature>
<feature type="signal peptide" evidence="2">
    <location>
        <begin position="1"/>
        <end position="16"/>
    </location>
</feature>
<dbReference type="OrthoDB" id="5310497at2759"/>
<evidence type="ECO:0000256" key="1">
    <source>
        <dbReference type="SAM" id="MobiDB-lite"/>
    </source>
</evidence>
<feature type="compositionally biased region" description="Low complexity" evidence="1">
    <location>
        <begin position="437"/>
        <end position="446"/>
    </location>
</feature>